<proteinExistence type="predicted"/>
<dbReference type="InterPro" id="IPR015915">
    <property type="entry name" value="Kelch-typ_b-propeller"/>
</dbReference>
<keyword evidence="2" id="KW-0472">Membrane</keyword>
<dbReference type="EMBL" id="MU854498">
    <property type="protein sequence ID" value="KAK4034027.1"/>
    <property type="molecule type" value="Genomic_DNA"/>
</dbReference>
<feature type="region of interest" description="Disordered" evidence="1">
    <location>
        <begin position="436"/>
        <end position="471"/>
    </location>
</feature>
<feature type="transmembrane region" description="Helical" evidence="2">
    <location>
        <begin position="473"/>
        <end position="498"/>
    </location>
</feature>
<dbReference type="Gene3D" id="2.120.10.80">
    <property type="entry name" value="Kelch-type beta propeller"/>
    <property type="match status" value="1"/>
</dbReference>
<reference evidence="5" key="1">
    <citation type="journal article" date="2023" name="Mol. Phylogenet. Evol.">
        <title>Genome-scale phylogeny and comparative genomics of the fungal order Sordariales.</title>
        <authorList>
            <person name="Hensen N."/>
            <person name="Bonometti L."/>
            <person name="Westerberg I."/>
            <person name="Brannstrom I.O."/>
            <person name="Guillou S."/>
            <person name="Cros-Aarteil S."/>
            <person name="Calhoun S."/>
            <person name="Haridas S."/>
            <person name="Kuo A."/>
            <person name="Mondo S."/>
            <person name="Pangilinan J."/>
            <person name="Riley R."/>
            <person name="LaButti K."/>
            <person name="Andreopoulos B."/>
            <person name="Lipzen A."/>
            <person name="Chen C."/>
            <person name="Yan M."/>
            <person name="Daum C."/>
            <person name="Ng V."/>
            <person name="Clum A."/>
            <person name="Steindorff A."/>
            <person name="Ohm R.A."/>
            <person name="Martin F."/>
            <person name="Silar P."/>
            <person name="Natvig D.O."/>
            <person name="Lalanne C."/>
            <person name="Gautier V."/>
            <person name="Ament-Velasquez S.L."/>
            <person name="Kruys A."/>
            <person name="Hutchinson M.I."/>
            <person name="Powell A.J."/>
            <person name="Barry K."/>
            <person name="Miller A.N."/>
            <person name="Grigoriev I.V."/>
            <person name="Debuchy R."/>
            <person name="Gladieux P."/>
            <person name="Hiltunen Thoren M."/>
            <person name="Johannesson H."/>
        </authorList>
    </citation>
    <scope>NUCLEOTIDE SEQUENCE [LARGE SCALE GENOMIC DNA]</scope>
    <source>
        <strain evidence="5">CBS 284.82</strain>
    </source>
</reference>
<dbReference type="SUPFAM" id="SSF117281">
    <property type="entry name" value="Kelch motif"/>
    <property type="match status" value="1"/>
</dbReference>
<evidence type="ECO:0000313" key="5">
    <source>
        <dbReference type="Proteomes" id="UP001303115"/>
    </source>
</evidence>
<evidence type="ECO:0000256" key="2">
    <source>
        <dbReference type="SAM" id="Phobius"/>
    </source>
</evidence>
<keyword evidence="2" id="KW-0812">Transmembrane</keyword>
<sequence length="664" mass="69804">MLQGRPTSTARLLALIGLGCSLGAALPDVPTPDSFLRRVWAKATVLGDYVYIDGGELTQLVDGKLLSGDADVVNSTLSIDVSTSWKTTSVAIRTIPKPGPTKSDVGLWTDTAAGAFYSWGGRWLGGKNITKNALWKFTADGKGGGTWAVEEPANPTLFNGLHQTEYGAFVNTDSTGFVIGGVLHFWTELDHSTADPIPGMAAFDMKTKLWQNGTTNFSPYDTGTLNQATALHLPSVGADGLIIVLGGYAPPTTGDLNQSDGPPLDLRNLTMFNPQTKTKYWQIATGTVPPTPRGQACTVVFPTSDGGYDIFLFGGVDGRHKFNHEDAYILSLPGFIWTKLPDPPGGPRSGHTCVRVGKRQVLSIGGADGSRTDADKAPQGLLLFDMTTMEWKDSYDASAADYERAASLQNWYSNGSLDTVDWSTDEVQKLFAAAVSATTSDSNPTSTGNTATSNTADTSTADTSTSSSSSPPVGAIVGGVMGGIAAVAIVVAASWVLVRRHRKQQQQQNATTTTTTKPPSTGTSPTATATDTFTGIEPIPDGYVHGYYTPPPEPKNHDDDTGRPVISEVAGAGHEYTELPGAGGITQYPSSETTTYPYPYPYPGGELGYGDPGFGGHFGGSSSPPAPPLPAELGPDGRPSELEQGAYYARPAELDGTTSAGGWR</sequence>
<organism evidence="4 5">
    <name type="scientific">Parachaetomium inaequale</name>
    <dbReference type="NCBI Taxonomy" id="2588326"/>
    <lineage>
        <taxon>Eukaryota</taxon>
        <taxon>Fungi</taxon>
        <taxon>Dikarya</taxon>
        <taxon>Ascomycota</taxon>
        <taxon>Pezizomycotina</taxon>
        <taxon>Sordariomycetes</taxon>
        <taxon>Sordariomycetidae</taxon>
        <taxon>Sordariales</taxon>
        <taxon>Chaetomiaceae</taxon>
        <taxon>Parachaetomium</taxon>
    </lineage>
</organism>
<evidence type="ECO:0000313" key="4">
    <source>
        <dbReference type="EMBL" id="KAK4034027.1"/>
    </source>
</evidence>
<feature type="chain" id="PRO_5042847408" description="Kelch repeat protein" evidence="3">
    <location>
        <begin position="26"/>
        <end position="664"/>
    </location>
</feature>
<protein>
    <recommendedName>
        <fullName evidence="6">Kelch repeat protein</fullName>
    </recommendedName>
</protein>
<accession>A0AAN6PB01</accession>
<feature type="region of interest" description="Disordered" evidence="1">
    <location>
        <begin position="612"/>
        <end position="664"/>
    </location>
</feature>
<dbReference type="AlphaFoldDB" id="A0AAN6PB01"/>
<dbReference type="PANTHER" id="PTHR23244:SF490">
    <property type="entry name" value="KELCH REPEAT PROTEIN"/>
    <property type="match status" value="1"/>
</dbReference>
<evidence type="ECO:0008006" key="6">
    <source>
        <dbReference type="Google" id="ProtNLM"/>
    </source>
</evidence>
<feature type="compositionally biased region" description="Low complexity" evidence="1">
    <location>
        <begin position="510"/>
        <end position="534"/>
    </location>
</feature>
<evidence type="ECO:0000256" key="3">
    <source>
        <dbReference type="SAM" id="SignalP"/>
    </source>
</evidence>
<keyword evidence="5" id="KW-1185">Reference proteome</keyword>
<keyword evidence="2" id="KW-1133">Transmembrane helix</keyword>
<name>A0AAN6PB01_9PEZI</name>
<evidence type="ECO:0000256" key="1">
    <source>
        <dbReference type="SAM" id="MobiDB-lite"/>
    </source>
</evidence>
<dbReference type="Proteomes" id="UP001303115">
    <property type="component" value="Unassembled WGS sequence"/>
</dbReference>
<keyword evidence="3" id="KW-0732">Signal</keyword>
<gene>
    <name evidence="4" type="ORF">C8A01DRAFT_49494</name>
</gene>
<feature type="signal peptide" evidence="3">
    <location>
        <begin position="1"/>
        <end position="25"/>
    </location>
</feature>
<feature type="compositionally biased region" description="Low complexity" evidence="1">
    <location>
        <begin position="442"/>
        <end position="471"/>
    </location>
</feature>
<comment type="caution">
    <text evidence="4">The sequence shown here is derived from an EMBL/GenBank/DDBJ whole genome shotgun (WGS) entry which is preliminary data.</text>
</comment>
<feature type="region of interest" description="Disordered" evidence="1">
    <location>
        <begin position="502"/>
        <end position="565"/>
    </location>
</feature>
<dbReference type="PANTHER" id="PTHR23244">
    <property type="entry name" value="KELCH REPEAT DOMAIN"/>
    <property type="match status" value="1"/>
</dbReference>